<sequence length="229" mass="24670">MSSGTFPTLSTTDDGFYTSSTACFHLWTPISFRCRMTSNPTFSSFSAPLAVRTRSSASCCICSLEGQSIAVGSLPMSLGAMLFLPIESQSSQSLADSQPQPCLCQLLGPTLLLSTPPAMLLLRLLGFCFLLPDLIFGQSLLPLNDSVESSGFHPLTRRQSVPLWQQSPTATLLLLRGALAARPSPARDPVLLPGDCGLYVQGLFQSLCLLIRPLIPVCHRFYLPSCALL</sequence>
<comment type="caution">
    <text evidence="1">The sequence shown here is derived from an EMBL/GenBank/DDBJ whole genome shotgun (WGS) entry which is preliminary data.</text>
</comment>
<organism evidence="1 2">
    <name type="scientific">Ensete ventricosum</name>
    <name type="common">Abyssinian banana</name>
    <name type="synonym">Musa ensete</name>
    <dbReference type="NCBI Taxonomy" id="4639"/>
    <lineage>
        <taxon>Eukaryota</taxon>
        <taxon>Viridiplantae</taxon>
        <taxon>Streptophyta</taxon>
        <taxon>Embryophyta</taxon>
        <taxon>Tracheophyta</taxon>
        <taxon>Spermatophyta</taxon>
        <taxon>Magnoliopsida</taxon>
        <taxon>Liliopsida</taxon>
        <taxon>Zingiberales</taxon>
        <taxon>Musaceae</taxon>
        <taxon>Ensete</taxon>
    </lineage>
</organism>
<gene>
    <name evidence="1" type="ORF">B296_00024207</name>
</gene>
<accession>A0A427ARM8</accession>
<evidence type="ECO:0000313" key="2">
    <source>
        <dbReference type="Proteomes" id="UP000287651"/>
    </source>
</evidence>
<reference evidence="1 2" key="1">
    <citation type="journal article" date="2014" name="Agronomy (Basel)">
        <title>A Draft Genome Sequence for Ensete ventricosum, the Drought-Tolerant Tree Against Hunger.</title>
        <authorList>
            <person name="Harrison J."/>
            <person name="Moore K.A."/>
            <person name="Paszkiewicz K."/>
            <person name="Jones T."/>
            <person name="Grant M."/>
            <person name="Ambacheew D."/>
            <person name="Muzemil S."/>
            <person name="Studholme D.J."/>
        </authorList>
    </citation>
    <scope>NUCLEOTIDE SEQUENCE [LARGE SCALE GENOMIC DNA]</scope>
</reference>
<proteinExistence type="predicted"/>
<name>A0A427ARM8_ENSVE</name>
<dbReference type="AlphaFoldDB" id="A0A427ARM8"/>
<evidence type="ECO:0000313" key="1">
    <source>
        <dbReference type="EMBL" id="RRT78856.1"/>
    </source>
</evidence>
<dbReference type="EMBL" id="AMZH03001567">
    <property type="protein sequence ID" value="RRT78856.1"/>
    <property type="molecule type" value="Genomic_DNA"/>
</dbReference>
<dbReference type="Proteomes" id="UP000287651">
    <property type="component" value="Unassembled WGS sequence"/>
</dbReference>
<protein>
    <submittedName>
        <fullName evidence="1">Uncharacterized protein</fullName>
    </submittedName>
</protein>